<dbReference type="Proteomes" id="UP000298652">
    <property type="component" value="Chromosome 6"/>
</dbReference>
<evidence type="ECO:0000259" key="5">
    <source>
        <dbReference type="Pfam" id="PF02902"/>
    </source>
</evidence>
<dbReference type="SUPFAM" id="SSF54001">
    <property type="entry name" value="Cysteine proteinases"/>
    <property type="match status" value="1"/>
</dbReference>
<dbReference type="EMBL" id="CM016557">
    <property type="protein sequence ID" value="TKW09451.1"/>
    <property type="molecule type" value="Genomic_DNA"/>
</dbReference>
<evidence type="ECO:0000313" key="7">
    <source>
        <dbReference type="Proteomes" id="UP000298652"/>
    </source>
</evidence>
<gene>
    <name evidence="6" type="ORF">SEVIR_6G095400v2</name>
</gene>
<evidence type="ECO:0000256" key="4">
    <source>
        <dbReference type="SAM" id="MobiDB-lite"/>
    </source>
</evidence>
<accession>A0A4U6U1U1</accession>
<dbReference type="InterPro" id="IPR038765">
    <property type="entry name" value="Papain-like_cys_pep_sf"/>
</dbReference>
<feature type="compositionally biased region" description="Polar residues" evidence="4">
    <location>
        <begin position="11"/>
        <end position="24"/>
    </location>
</feature>
<sequence length="417" mass="47399">MTYIRKREIMDSTTYVLPSPQSSRPLPVDPQQRPSPHSLRPSSPAQPAPGPSLPSISRSPSPPHPGGGSDDDNNNTPSRSPSAAPRAAPMKEPAAPLKKSRAPPPKQRQRKKKTKEPKVTLGRNPTRGQMEEGAKKRIPLLSNYERALVKADEKNKRKGKVAAMPLDQQAEVSKFMQETGLGLDECLWQVETPTAPPPEPRWPYELGKPLEKPSLAYLHIGFMDPSVVNQQQIQLAPEKTLVEVYNFLDKQTFKDFILIPYNFNFHWILIIIEPERSHVTVFDSLRKDPVEYQDMQDMLGLTYKGPFKEKLTWNTDFPEPRNNPCDYYIYEHMHSFMGPKGLKMTLHNFKMLNIQQGLLKEERVVAICEGLVGFLTDEVVNPKVEFYYDGQLDTPISNTSTRRFKSEIRVSSHSMTN</sequence>
<proteinExistence type="inferred from homology"/>
<dbReference type="Gene3D" id="3.40.395.10">
    <property type="entry name" value="Adenoviral Proteinase, Chain A"/>
    <property type="match status" value="1"/>
</dbReference>
<dbReference type="InterPro" id="IPR003653">
    <property type="entry name" value="Peptidase_C48_C"/>
</dbReference>
<evidence type="ECO:0000256" key="3">
    <source>
        <dbReference type="ARBA" id="ARBA00022801"/>
    </source>
</evidence>
<dbReference type="GO" id="GO:0008234">
    <property type="term" value="F:cysteine-type peptidase activity"/>
    <property type="evidence" value="ECO:0007669"/>
    <property type="project" value="InterPro"/>
</dbReference>
<evidence type="ECO:0000313" key="6">
    <source>
        <dbReference type="EMBL" id="TKW09451.1"/>
    </source>
</evidence>
<comment type="similarity">
    <text evidence="1">Belongs to the peptidase C48 family.</text>
</comment>
<evidence type="ECO:0000256" key="1">
    <source>
        <dbReference type="ARBA" id="ARBA00005234"/>
    </source>
</evidence>
<dbReference type="GO" id="GO:0006508">
    <property type="term" value="P:proteolysis"/>
    <property type="evidence" value="ECO:0007669"/>
    <property type="project" value="UniProtKB-KW"/>
</dbReference>
<protein>
    <recommendedName>
        <fullName evidence="5">Ubiquitin-like protease family profile domain-containing protein</fullName>
    </recommendedName>
</protein>
<dbReference type="PANTHER" id="PTHR33018">
    <property type="entry name" value="OS10G0338966 PROTEIN-RELATED"/>
    <property type="match status" value="1"/>
</dbReference>
<feature type="compositionally biased region" description="Basic and acidic residues" evidence="4">
    <location>
        <begin position="1"/>
        <end position="10"/>
    </location>
</feature>
<reference evidence="6" key="1">
    <citation type="submission" date="2019-03" db="EMBL/GenBank/DDBJ databases">
        <title>WGS assembly of Setaria viridis.</title>
        <authorList>
            <person name="Huang P."/>
            <person name="Jenkins J."/>
            <person name="Grimwood J."/>
            <person name="Barry K."/>
            <person name="Healey A."/>
            <person name="Mamidi S."/>
            <person name="Sreedasyam A."/>
            <person name="Shu S."/>
            <person name="Feldman M."/>
            <person name="Wu J."/>
            <person name="Yu Y."/>
            <person name="Chen C."/>
            <person name="Johnson J."/>
            <person name="Rokhsar D."/>
            <person name="Baxter I."/>
            <person name="Schmutz J."/>
            <person name="Brutnell T."/>
            <person name="Kellogg E."/>
        </authorList>
    </citation>
    <scope>NUCLEOTIDE SEQUENCE [LARGE SCALE GENOMIC DNA]</scope>
</reference>
<dbReference type="PANTHER" id="PTHR33018:SF34">
    <property type="entry name" value="OS02G0472350 PROTEIN"/>
    <property type="match status" value="1"/>
</dbReference>
<evidence type="ECO:0000256" key="2">
    <source>
        <dbReference type="ARBA" id="ARBA00022670"/>
    </source>
</evidence>
<feature type="compositionally biased region" description="Low complexity" evidence="4">
    <location>
        <begin position="74"/>
        <end position="88"/>
    </location>
</feature>
<feature type="compositionally biased region" description="Low complexity" evidence="4">
    <location>
        <begin position="30"/>
        <end position="43"/>
    </location>
</feature>
<keyword evidence="3" id="KW-0378">Hydrolase</keyword>
<feature type="region of interest" description="Disordered" evidence="4">
    <location>
        <begin position="1"/>
        <end position="131"/>
    </location>
</feature>
<organism evidence="6 7">
    <name type="scientific">Setaria viridis</name>
    <name type="common">Green bristlegrass</name>
    <name type="synonym">Setaria italica subsp. viridis</name>
    <dbReference type="NCBI Taxonomy" id="4556"/>
    <lineage>
        <taxon>Eukaryota</taxon>
        <taxon>Viridiplantae</taxon>
        <taxon>Streptophyta</taxon>
        <taxon>Embryophyta</taxon>
        <taxon>Tracheophyta</taxon>
        <taxon>Spermatophyta</taxon>
        <taxon>Magnoliopsida</taxon>
        <taxon>Liliopsida</taxon>
        <taxon>Poales</taxon>
        <taxon>Poaceae</taxon>
        <taxon>PACMAD clade</taxon>
        <taxon>Panicoideae</taxon>
        <taxon>Panicodae</taxon>
        <taxon>Paniceae</taxon>
        <taxon>Cenchrinae</taxon>
        <taxon>Setaria</taxon>
    </lineage>
</organism>
<dbReference type="Pfam" id="PF02902">
    <property type="entry name" value="Peptidase_C48"/>
    <property type="match status" value="1"/>
</dbReference>
<keyword evidence="2" id="KW-0645">Protease</keyword>
<feature type="domain" description="Ubiquitin-like protease family profile" evidence="5">
    <location>
        <begin position="254"/>
        <end position="289"/>
    </location>
</feature>
<keyword evidence="7" id="KW-1185">Reference proteome</keyword>
<dbReference type="Gramene" id="TKW09451">
    <property type="protein sequence ID" value="TKW09451"/>
    <property type="gene ID" value="SEVIR_6G095400v2"/>
</dbReference>
<dbReference type="AlphaFoldDB" id="A0A4U6U1U1"/>
<name>A0A4U6U1U1_SETVI</name>